<accession>A0ABC9BEY8</accession>
<sequence length="232" mass="25054">MNVLQLHLHSHLEQLQAQQKQWMSNAEEYMLKAGHLADRLGLNKDALGRDSRNAAWSATIPACQVFSRLRQAVPDGERAGRPTVDDIHRGIQQLGVAAQKGHAGHATGDEAQAMEVDVDLAPGCAMQELPRSTAGVQPQVADLFTTPEPPILPQLPQRRQRARRTFDMTAVLQQYVNAIGGPLPESVIAALTAFLDLDDNDAELTTEALIEHAGEGLEDLQQVEGAAVPSAA</sequence>
<dbReference type="Proteomes" id="UP001497457">
    <property type="component" value="Chromosome 25rd"/>
</dbReference>
<evidence type="ECO:0000313" key="2">
    <source>
        <dbReference type="Proteomes" id="UP001497457"/>
    </source>
</evidence>
<organism evidence="1 2">
    <name type="scientific">Urochloa decumbens</name>
    <dbReference type="NCBI Taxonomy" id="240449"/>
    <lineage>
        <taxon>Eukaryota</taxon>
        <taxon>Viridiplantae</taxon>
        <taxon>Streptophyta</taxon>
        <taxon>Embryophyta</taxon>
        <taxon>Tracheophyta</taxon>
        <taxon>Spermatophyta</taxon>
        <taxon>Magnoliopsida</taxon>
        <taxon>Liliopsida</taxon>
        <taxon>Poales</taxon>
        <taxon>Poaceae</taxon>
        <taxon>PACMAD clade</taxon>
        <taxon>Panicoideae</taxon>
        <taxon>Panicodae</taxon>
        <taxon>Paniceae</taxon>
        <taxon>Melinidinae</taxon>
        <taxon>Urochloa</taxon>
    </lineage>
</organism>
<proteinExistence type="predicted"/>
<dbReference type="EMBL" id="OZ075135">
    <property type="protein sequence ID" value="CAL4998681.1"/>
    <property type="molecule type" value="Genomic_DNA"/>
</dbReference>
<reference evidence="2" key="1">
    <citation type="submission" date="2024-06" db="EMBL/GenBank/DDBJ databases">
        <authorList>
            <person name="Ryan C."/>
        </authorList>
    </citation>
    <scope>NUCLEOTIDE SEQUENCE [LARGE SCALE GENOMIC DNA]</scope>
</reference>
<evidence type="ECO:0000313" key="1">
    <source>
        <dbReference type="EMBL" id="CAL4998681.1"/>
    </source>
</evidence>
<protein>
    <submittedName>
        <fullName evidence="1">Uncharacterized protein</fullName>
    </submittedName>
</protein>
<keyword evidence="2" id="KW-1185">Reference proteome</keyword>
<reference evidence="1 2" key="2">
    <citation type="submission" date="2024-10" db="EMBL/GenBank/DDBJ databases">
        <authorList>
            <person name="Ryan C."/>
        </authorList>
    </citation>
    <scope>NUCLEOTIDE SEQUENCE [LARGE SCALE GENOMIC DNA]</scope>
</reference>
<name>A0ABC9BEY8_9POAL</name>
<gene>
    <name evidence="1" type="ORF">URODEC1_LOCUS63938</name>
</gene>
<dbReference type="AlphaFoldDB" id="A0ABC9BEY8"/>